<feature type="domain" description="DUF58" evidence="2">
    <location>
        <begin position="216"/>
        <end position="325"/>
    </location>
</feature>
<dbReference type="AlphaFoldDB" id="A0A1J6WW43"/>
<keyword evidence="1" id="KW-0812">Transmembrane</keyword>
<dbReference type="Proteomes" id="UP000182062">
    <property type="component" value="Unassembled WGS sequence"/>
</dbReference>
<comment type="caution">
    <text evidence="3">The sequence shown here is derived from an EMBL/GenBank/DDBJ whole genome shotgun (WGS) entry which is preliminary data.</text>
</comment>
<dbReference type="RefSeq" id="WP_071618067.1">
    <property type="nucleotide sequence ID" value="NZ_MINN01000074.1"/>
</dbReference>
<accession>A0A1J6WW43</accession>
<feature type="transmembrane region" description="Helical" evidence="1">
    <location>
        <begin position="20"/>
        <end position="47"/>
    </location>
</feature>
<dbReference type="OrthoDB" id="9789943at2"/>
<proteinExistence type="predicted"/>
<keyword evidence="4" id="KW-1185">Reference proteome</keyword>
<keyword evidence="1" id="KW-0472">Membrane</keyword>
<organism evidence="3 4">
    <name type="scientific">Rossellomorea aquimaris</name>
    <dbReference type="NCBI Taxonomy" id="189382"/>
    <lineage>
        <taxon>Bacteria</taxon>
        <taxon>Bacillati</taxon>
        <taxon>Bacillota</taxon>
        <taxon>Bacilli</taxon>
        <taxon>Bacillales</taxon>
        <taxon>Bacillaceae</taxon>
        <taxon>Rossellomorea</taxon>
    </lineage>
</organism>
<name>A0A1J6WW43_9BACI</name>
<dbReference type="PANTHER" id="PTHR34351:SF2">
    <property type="entry name" value="DUF58 DOMAIN-CONTAINING PROTEIN"/>
    <property type="match status" value="1"/>
</dbReference>
<evidence type="ECO:0000313" key="4">
    <source>
        <dbReference type="Proteomes" id="UP000182062"/>
    </source>
</evidence>
<dbReference type="Pfam" id="PF01882">
    <property type="entry name" value="DUF58"/>
    <property type="match status" value="1"/>
</dbReference>
<sequence>MNWKRELIEEGPYNALSEILLIILTAASLFFQFYSGAGIFLLCIVYFRIHKWYLENIGKNLKIKQPPKRVRLHSEEKGHWDIHFDNEGMPLWGASIRLTFKDIVEPADHPFETYHGGNIEVSIPFSVGRRECGKVSLPIVGKRRGLCRLTKVQILIPHLFGSGKVLMELAEPVKSTIMVFPAPAPVMLENNHDSHDIGEVPALHSLFYDVFQPIGTREYVPGDRFQDIHWTASARTQTLQTKVFAPAVKKEWMIAVNLSEKYSITRDLEKIIKHTAYLMHLAVGQQISFSLVVNIGSQGITPFYYLPSGTGRKHQQKALEILSALSTDDATIPFHIVLQHLSIRQLVPSVLITAGILSMESENRLMKIKTGHREIYSLHIEGKQGVVTLWKQRSKIPS</sequence>
<evidence type="ECO:0000259" key="2">
    <source>
        <dbReference type="Pfam" id="PF01882"/>
    </source>
</evidence>
<dbReference type="EMBL" id="MINN01000074">
    <property type="protein sequence ID" value="OIU72419.1"/>
    <property type="molecule type" value="Genomic_DNA"/>
</dbReference>
<evidence type="ECO:0000256" key="1">
    <source>
        <dbReference type="SAM" id="Phobius"/>
    </source>
</evidence>
<dbReference type="PANTHER" id="PTHR34351">
    <property type="entry name" value="SLR1927 PROTEIN-RELATED"/>
    <property type="match status" value="1"/>
</dbReference>
<protein>
    <recommendedName>
        <fullName evidence="2">DUF58 domain-containing protein</fullName>
    </recommendedName>
</protein>
<gene>
    <name evidence="3" type="ORF">BHE18_07275</name>
</gene>
<keyword evidence="1" id="KW-1133">Transmembrane helix</keyword>
<reference evidence="3 4" key="1">
    <citation type="submission" date="2016-09" db="EMBL/GenBank/DDBJ databases">
        <title>Bacillus aquimaris SAMM genome sequence reveals colonization and biosurfactant production capacities.</title>
        <authorList>
            <person name="Waghmode S.R."/>
            <person name="Suryavanshi M.V."/>
        </authorList>
    </citation>
    <scope>NUCLEOTIDE SEQUENCE [LARGE SCALE GENOMIC DNA]</scope>
    <source>
        <strain evidence="3 4">SAMM</strain>
    </source>
</reference>
<evidence type="ECO:0000313" key="3">
    <source>
        <dbReference type="EMBL" id="OIU72419.1"/>
    </source>
</evidence>
<dbReference type="InterPro" id="IPR002881">
    <property type="entry name" value="DUF58"/>
</dbReference>